<feature type="compositionally biased region" description="Low complexity" evidence="1">
    <location>
        <begin position="132"/>
        <end position="142"/>
    </location>
</feature>
<organism evidence="4 5">
    <name type="scientific">Banduia mediterranea</name>
    <dbReference type="NCBI Taxonomy" id="3075609"/>
    <lineage>
        <taxon>Bacteria</taxon>
        <taxon>Pseudomonadati</taxon>
        <taxon>Pseudomonadota</taxon>
        <taxon>Gammaproteobacteria</taxon>
        <taxon>Nevskiales</taxon>
        <taxon>Algiphilaceae</taxon>
        <taxon>Banduia</taxon>
    </lineage>
</organism>
<dbReference type="InterPro" id="IPR032389">
    <property type="entry name" value="GspB_C"/>
</dbReference>
<comment type="caution">
    <text evidence="4">The sequence shown here is derived from an EMBL/GenBank/DDBJ whole genome shotgun (WGS) entry which is preliminary data.</text>
</comment>
<dbReference type="Proteomes" id="UP001254608">
    <property type="component" value="Unassembled WGS sequence"/>
</dbReference>
<evidence type="ECO:0000256" key="1">
    <source>
        <dbReference type="SAM" id="MobiDB-lite"/>
    </source>
</evidence>
<dbReference type="EMBL" id="JAVRIC010000025">
    <property type="protein sequence ID" value="MDT0498700.1"/>
    <property type="molecule type" value="Genomic_DNA"/>
</dbReference>
<accession>A0ABU2WMD4</accession>
<evidence type="ECO:0000313" key="4">
    <source>
        <dbReference type="EMBL" id="MDT0498700.1"/>
    </source>
</evidence>
<evidence type="ECO:0000256" key="2">
    <source>
        <dbReference type="SAM" id="Phobius"/>
    </source>
</evidence>
<name>A0ABU2WMD4_9GAMM</name>
<keyword evidence="2" id="KW-1133">Transmembrane helix</keyword>
<keyword evidence="5" id="KW-1185">Reference proteome</keyword>
<dbReference type="RefSeq" id="WP_311366113.1">
    <property type="nucleotide sequence ID" value="NZ_JAVRIC010000025.1"/>
</dbReference>
<feature type="domain" description="Type II secretion system protein GspB C-terminal" evidence="3">
    <location>
        <begin position="209"/>
        <end position="261"/>
    </location>
</feature>
<reference evidence="4 5" key="1">
    <citation type="submission" date="2023-09" db="EMBL/GenBank/DDBJ databases">
        <authorList>
            <person name="Rey-Velasco X."/>
        </authorList>
    </citation>
    <scope>NUCLEOTIDE SEQUENCE [LARGE SCALE GENOMIC DNA]</scope>
    <source>
        <strain evidence="4 5">W345</strain>
    </source>
</reference>
<evidence type="ECO:0000313" key="5">
    <source>
        <dbReference type="Proteomes" id="UP001254608"/>
    </source>
</evidence>
<evidence type="ECO:0000259" key="3">
    <source>
        <dbReference type="Pfam" id="PF16537"/>
    </source>
</evidence>
<feature type="region of interest" description="Disordered" evidence="1">
    <location>
        <begin position="83"/>
        <end position="176"/>
    </location>
</feature>
<keyword evidence="2" id="KW-0472">Membrane</keyword>
<feature type="transmembrane region" description="Helical" evidence="2">
    <location>
        <begin position="41"/>
        <end position="63"/>
    </location>
</feature>
<keyword evidence="2" id="KW-0812">Transmembrane</keyword>
<dbReference type="Pfam" id="PF16537">
    <property type="entry name" value="T2SSB"/>
    <property type="match status" value="1"/>
</dbReference>
<protein>
    <submittedName>
        <fullName evidence="4">General secretion pathway protein GspB</fullName>
    </submittedName>
</protein>
<proteinExistence type="predicted"/>
<sequence length="269" mass="29046">MSVILDALRRAEQERKLGQAPSVQVITQMPGQAPLEQRAPVAVWLLLAAVVVAIAALAIWLLWRPAPSTSPTPAAVVDAAAPDITQTAPPPKRREGPAPVSPTPVPETPRVIRDARGLNDLDDFLPAPRPPARSAAPVISAPPATPPAPMLAPQDTRQGELPPPSGPIDRSDVAPPSADELRVVPSAATAPSPYPALRDMSPNYRSDFPSFSVDVHVYNDDPAKRWTMIELRKYLEGQTIEAGPRIVEIRRDGIVFNWKGEIVLYPTNR</sequence>
<gene>
    <name evidence="4" type="ORF">RM530_15225</name>
</gene>
<feature type="compositionally biased region" description="Basic and acidic residues" evidence="1">
    <location>
        <begin position="110"/>
        <end position="119"/>
    </location>
</feature>